<dbReference type="AlphaFoldDB" id="A0A241XRM5"/>
<dbReference type="EMBL" id="NFFZ01000004">
    <property type="protein sequence ID" value="OTI62995.1"/>
    <property type="molecule type" value="Genomic_DNA"/>
</dbReference>
<accession>A0A241XRM5</accession>
<gene>
    <name evidence="1" type="ORF">CAZ10_09105</name>
</gene>
<dbReference type="Proteomes" id="UP000194857">
    <property type="component" value="Unassembled WGS sequence"/>
</dbReference>
<protein>
    <submittedName>
        <fullName evidence="1">Uncharacterized protein</fullName>
    </submittedName>
</protein>
<dbReference type="RefSeq" id="WP_065085864.1">
    <property type="nucleotide sequence ID" value="NZ_NFFZ01000004.1"/>
</dbReference>
<organism evidence="1 2">
    <name type="scientific">Pseudomonas aeruginosa</name>
    <dbReference type="NCBI Taxonomy" id="287"/>
    <lineage>
        <taxon>Bacteria</taxon>
        <taxon>Pseudomonadati</taxon>
        <taxon>Pseudomonadota</taxon>
        <taxon>Gammaproteobacteria</taxon>
        <taxon>Pseudomonadales</taxon>
        <taxon>Pseudomonadaceae</taxon>
        <taxon>Pseudomonas</taxon>
    </lineage>
</organism>
<name>A0A241XRM5_PSEAI</name>
<sequence>MTSISINLDYCCKFCLRSAPISFAPAAKLVPVADEEGGPIFMVPVCQFHADDCGADGEEPLGRSELARNLAQGNPPREVLLAPIRGPVDIPDSPDFLALEIKPELRALVFKLVEVAAQHRLNAVTQTYYPANWLKGDLVGWSSGAEEASYDCPEINVSENEFWFTAIASHTDDVFRTDRIPVSALADMEISFGRGQVELKPGVIQMKGGENLIKALGNHLMEPTTSLGAMGVS</sequence>
<reference evidence="1 2" key="1">
    <citation type="submission" date="2017-05" db="EMBL/GenBank/DDBJ databases">
        <authorList>
            <person name="Song R."/>
            <person name="Chenine A.L."/>
            <person name="Ruprecht R.M."/>
        </authorList>
    </citation>
    <scope>NUCLEOTIDE SEQUENCE [LARGE SCALE GENOMIC DNA]</scope>
    <source>
        <strain evidence="1 2">S567_C10_BS</strain>
    </source>
</reference>
<evidence type="ECO:0000313" key="1">
    <source>
        <dbReference type="EMBL" id="OTI62995.1"/>
    </source>
</evidence>
<comment type="caution">
    <text evidence="1">The sequence shown here is derived from an EMBL/GenBank/DDBJ whole genome shotgun (WGS) entry which is preliminary data.</text>
</comment>
<proteinExistence type="predicted"/>
<evidence type="ECO:0000313" key="2">
    <source>
        <dbReference type="Proteomes" id="UP000194857"/>
    </source>
</evidence>